<dbReference type="EMBL" id="KI894027">
    <property type="protein sequence ID" value="OBR89637.1"/>
    <property type="molecule type" value="Genomic_DNA"/>
</dbReference>
<dbReference type="KEGG" id="kdj:28965165"/>
<reference evidence="2" key="3">
    <citation type="submission" date="2024-02" db="EMBL/GenBank/DDBJ databases">
        <title>Comparative genomics of Cryptococcus and Kwoniella reveals pathogenesis evolution and contrasting modes of karyotype evolution via chromosome fusion or intercentromeric recombination.</title>
        <authorList>
            <person name="Coelho M.A."/>
            <person name="David-Palma M."/>
            <person name="Shea T."/>
            <person name="Bowers K."/>
            <person name="McGinley-Smith S."/>
            <person name="Mohammad A.W."/>
            <person name="Gnirke A."/>
            <person name="Yurkov A.M."/>
            <person name="Nowrousian M."/>
            <person name="Sun S."/>
            <person name="Cuomo C.A."/>
            <person name="Heitman J."/>
        </authorList>
    </citation>
    <scope>NUCLEOTIDE SEQUENCE</scope>
    <source>
        <strain evidence="2">CBS 10117</strain>
    </source>
</reference>
<dbReference type="Proteomes" id="UP000078595">
    <property type="component" value="Chromosome 1"/>
</dbReference>
<gene>
    <name evidence="1" type="ORF">I303_01466</name>
    <name evidence="2" type="ORF">I303_101457</name>
</gene>
<reference evidence="2" key="2">
    <citation type="submission" date="2013-07" db="EMBL/GenBank/DDBJ databases">
        <authorList>
            <consortium name="The Broad Institute Genome Sequencing Platform"/>
            <person name="Cuomo C."/>
            <person name="Litvintseva A."/>
            <person name="Chen Y."/>
            <person name="Heitman J."/>
            <person name="Sun S."/>
            <person name="Springer D."/>
            <person name="Dromer F."/>
            <person name="Young S.K."/>
            <person name="Zeng Q."/>
            <person name="Gargeya S."/>
            <person name="Fitzgerald M."/>
            <person name="Abouelleil A."/>
            <person name="Alvarado L."/>
            <person name="Berlin A.M."/>
            <person name="Chapman S.B."/>
            <person name="Dewar J."/>
            <person name="Goldberg J."/>
            <person name="Griggs A."/>
            <person name="Gujja S."/>
            <person name="Hansen M."/>
            <person name="Howarth C."/>
            <person name="Imamovic A."/>
            <person name="Larimer J."/>
            <person name="McCowan C."/>
            <person name="Murphy C."/>
            <person name="Pearson M."/>
            <person name="Priest M."/>
            <person name="Roberts A."/>
            <person name="Saif S."/>
            <person name="Shea T."/>
            <person name="Sykes S."/>
            <person name="Wortman J."/>
            <person name="Nusbaum C."/>
            <person name="Birren B."/>
        </authorList>
    </citation>
    <scope>NUCLEOTIDE SEQUENCE</scope>
    <source>
        <strain evidence="2">CBS 10117</strain>
    </source>
</reference>
<sequence length="112" mass="12602">MGIVDFVAGCWCGMKYACENTAAIAHWKDTEIEAYGIILSRQRLCGNHLWKKRRDDQAQTPRMDFRCLDRTLSNWYGSRAHLGHSSLLEGIAESIVDPGRDRLISSTTACPS</sequence>
<keyword evidence="3" id="KW-1185">Reference proteome</keyword>
<evidence type="ECO:0000313" key="2">
    <source>
        <dbReference type="EMBL" id="WWC58912.1"/>
    </source>
</evidence>
<evidence type="ECO:0000313" key="1">
    <source>
        <dbReference type="EMBL" id="OBR89637.1"/>
    </source>
</evidence>
<dbReference type="RefSeq" id="XP_018267479.1">
    <property type="nucleotide sequence ID" value="XM_018404825.1"/>
</dbReference>
<accession>A0A1A6AHT3</accession>
<evidence type="ECO:0000313" key="3">
    <source>
        <dbReference type="Proteomes" id="UP000078595"/>
    </source>
</evidence>
<reference evidence="1" key="1">
    <citation type="submission" date="2013-07" db="EMBL/GenBank/DDBJ databases">
        <title>The Genome Sequence of Cryptococcus dejecticola CBS10117.</title>
        <authorList>
            <consortium name="The Broad Institute Genome Sequencing Platform"/>
            <person name="Cuomo C."/>
            <person name="Litvintseva A."/>
            <person name="Chen Y."/>
            <person name="Heitman J."/>
            <person name="Sun S."/>
            <person name="Springer D."/>
            <person name="Dromer F."/>
            <person name="Young S.K."/>
            <person name="Zeng Q."/>
            <person name="Gargeya S."/>
            <person name="Fitzgerald M."/>
            <person name="Abouelleil A."/>
            <person name="Alvarado L."/>
            <person name="Berlin A.M."/>
            <person name="Chapman S.B."/>
            <person name="Dewar J."/>
            <person name="Goldberg J."/>
            <person name="Griggs A."/>
            <person name="Gujja S."/>
            <person name="Hansen M."/>
            <person name="Howarth C."/>
            <person name="Imamovic A."/>
            <person name="Larimer J."/>
            <person name="McCowan C."/>
            <person name="Murphy C."/>
            <person name="Pearson M."/>
            <person name="Priest M."/>
            <person name="Roberts A."/>
            <person name="Saif S."/>
            <person name="Shea T."/>
            <person name="Sykes S."/>
            <person name="Wortman J."/>
            <person name="Nusbaum C."/>
            <person name="Birren B."/>
        </authorList>
    </citation>
    <scope>NUCLEOTIDE SEQUENCE [LARGE SCALE GENOMIC DNA]</scope>
    <source>
        <strain evidence="1">CBS 10117</strain>
    </source>
</reference>
<dbReference type="EMBL" id="CP144530">
    <property type="protein sequence ID" value="WWC58912.1"/>
    <property type="molecule type" value="Genomic_DNA"/>
</dbReference>
<proteinExistence type="predicted"/>
<dbReference type="VEuPathDB" id="FungiDB:I303_01466"/>
<protein>
    <submittedName>
        <fullName evidence="1">Uncharacterized protein</fullName>
    </submittedName>
</protein>
<dbReference type="AlphaFoldDB" id="A0A1A6AHT3"/>
<name>A0A1A6AHT3_9TREE</name>
<dbReference type="GeneID" id="28965165"/>
<organism evidence="1">
    <name type="scientific">Kwoniella dejecticola CBS 10117</name>
    <dbReference type="NCBI Taxonomy" id="1296121"/>
    <lineage>
        <taxon>Eukaryota</taxon>
        <taxon>Fungi</taxon>
        <taxon>Dikarya</taxon>
        <taxon>Basidiomycota</taxon>
        <taxon>Agaricomycotina</taxon>
        <taxon>Tremellomycetes</taxon>
        <taxon>Tremellales</taxon>
        <taxon>Cryptococcaceae</taxon>
        <taxon>Kwoniella</taxon>
    </lineage>
</organism>